<feature type="transmembrane region" description="Helical" evidence="7">
    <location>
        <begin position="221"/>
        <end position="244"/>
    </location>
</feature>
<dbReference type="Proteomes" id="UP000434475">
    <property type="component" value="Unassembled WGS sequence"/>
</dbReference>
<feature type="transmembrane region" description="Helical" evidence="7">
    <location>
        <begin position="264"/>
        <end position="288"/>
    </location>
</feature>
<sequence length="300" mass="32122">MIVLLSSIGSRAAADPEELHFRREARSRFVRTFLRYPAALPALILFVIVVLCALGAPLLTQYTPFEGNAAERLQGIGTAGHLLGTDEQGRDILTRCLYGGRLSLLMGFLPVALATIVGSILGIISGYFGKAYAQIIMRTLDIFYAFPSILLAIALSSVLGSGLSSIIIPIAVILVPPIAQVAESTVQDIMPEDFIEAAQTSGASPLKVIVFFIIPNTFGRIFIYCTTQFSVSILSASGLSFLGLGISPPTPEWGSMLNALRQQIYINPLITIIPGLFIFVTALSVNIISDGLKEAMEANS</sequence>
<organism evidence="9 10">
    <name type="scientific">Flavonifractor plautii</name>
    <name type="common">Fusobacterium plautii</name>
    <dbReference type="NCBI Taxonomy" id="292800"/>
    <lineage>
        <taxon>Bacteria</taxon>
        <taxon>Bacillati</taxon>
        <taxon>Bacillota</taxon>
        <taxon>Clostridia</taxon>
        <taxon>Eubacteriales</taxon>
        <taxon>Oscillospiraceae</taxon>
        <taxon>Flavonifractor</taxon>
    </lineage>
</organism>
<feature type="transmembrane region" description="Helical" evidence="7">
    <location>
        <begin position="104"/>
        <end position="129"/>
    </location>
</feature>
<keyword evidence="2 7" id="KW-0813">Transport</keyword>
<evidence type="ECO:0000256" key="7">
    <source>
        <dbReference type="RuleBase" id="RU363032"/>
    </source>
</evidence>
<keyword evidence="6 7" id="KW-0472">Membrane</keyword>
<dbReference type="InterPro" id="IPR050366">
    <property type="entry name" value="BP-dependent_transpt_permease"/>
</dbReference>
<dbReference type="PROSITE" id="PS50928">
    <property type="entry name" value="ABC_TM1"/>
    <property type="match status" value="1"/>
</dbReference>
<name>A0A6I2R3P7_FLAPL</name>
<keyword evidence="3" id="KW-1003">Cell membrane</keyword>
<protein>
    <submittedName>
        <fullName evidence="9">ABC transporter permease subunit</fullName>
    </submittedName>
</protein>
<dbReference type="PANTHER" id="PTHR43386">
    <property type="entry name" value="OLIGOPEPTIDE TRANSPORT SYSTEM PERMEASE PROTEIN APPC"/>
    <property type="match status" value="1"/>
</dbReference>
<feature type="transmembrane region" description="Helical" evidence="7">
    <location>
        <begin position="38"/>
        <end position="59"/>
    </location>
</feature>
<evidence type="ECO:0000256" key="5">
    <source>
        <dbReference type="ARBA" id="ARBA00022989"/>
    </source>
</evidence>
<keyword evidence="5 7" id="KW-1133">Transmembrane helix</keyword>
<evidence type="ECO:0000256" key="1">
    <source>
        <dbReference type="ARBA" id="ARBA00004651"/>
    </source>
</evidence>
<dbReference type="SUPFAM" id="SSF161098">
    <property type="entry name" value="MetI-like"/>
    <property type="match status" value="1"/>
</dbReference>
<evidence type="ECO:0000256" key="6">
    <source>
        <dbReference type="ARBA" id="ARBA00023136"/>
    </source>
</evidence>
<dbReference type="EMBL" id="WKPR01000020">
    <property type="protein sequence ID" value="MSB21298.1"/>
    <property type="molecule type" value="Genomic_DNA"/>
</dbReference>
<dbReference type="InterPro" id="IPR000515">
    <property type="entry name" value="MetI-like"/>
</dbReference>
<comment type="caution">
    <text evidence="9">The sequence shown here is derived from an EMBL/GenBank/DDBJ whole genome shotgun (WGS) entry which is preliminary data.</text>
</comment>
<dbReference type="PANTHER" id="PTHR43386:SF25">
    <property type="entry name" value="PEPTIDE ABC TRANSPORTER PERMEASE PROTEIN"/>
    <property type="match status" value="1"/>
</dbReference>
<evidence type="ECO:0000256" key="4">
    <source>
        <dbReference type="ARBA" id="ARBA00022692"/>
    </source>
</evidence>
<evidence type="ECO:0000256" key="2">
    <source>
        <dbReference type="ARBA" id="ARBA00022448"/>
    </source>
</evidence>
<evidence type="ECO:0000259" key="8">
    <source>
        <dbReference type="PROSITE" id="PS50928"/>
    </source>
</evidence>
<keyword evidence="4 7" id="KW-0812">Transmembrane</keyword>
<dbReference type="Pfam" id="PF00528">
    <property type="entry name" value="BPD_transp_1"/>
    <property type="match status" value="1"/>
</dbReference>
<dbReference type="Pfam" id="PF12911">
    <property type="entry name" value="OppC_N"/>
    <property type="match status" value="1"/>
</dbReference>
<feature type="domain" description="ABC transmembrane type-1" evidence="8">
    <location>
        <begin position="100"/>
        <end position="289"/>
    </location>
</feature>
<evidence type="ECO:0000313" key="10">
    <source>
        <dbReference type="Proteomes" id="UP000434475"/>
    </source>
</evidence>
<proteinExistence type="inferred from homology"/>
<comment type="similarity">
    <text evidence="7">Belongs to the binding-protein-dependent transport system permease family.</text>
</comment>
<dbReference type="CDD" id="cd06261">
    <property type="entry name" value="TM_PBP2"/>
    <property type="match status" value="1"/>
</dbReference>
<evidence type="ECO:0000256" key="3">
    <source>
        <dbReference type="ARBA" id="ARBA00022475"/>
    </source>
</evidence>
<evidence type="ECO:0000313" key="9">
    <source>
        <dbReference type="EMBL" id="MSB21298.1"/>
    </source>
</evidence>
<dbReference type="AlphaFoldDB" id="A0A6I2R3P7"/>
<dbReference type="InterPro" id="IPR025966">
    <property type="entry name" value="OppC_N"/>
</dbReference>
<reference evidence="9 10" key="1">
    <citation type="journal article" date="2019" name="Nat. Med.">
        <title>A library of human gut bacterial isolates paired with longitudinal multiomics data enables mechanistic microbiome research.</title>
        <authorList>
            <person name="Poyet M."/>
            <person name="Groussin M."/>
            <person name="Gibbons S.M."/>
            <person name="Avila-Pacheco J."/>
            <person name="Jiang X."/>
            <person name="Kearney S.M."/>
            <person name="Perrotta A.R."/>
            <person name="Berdy B."/>
            <person name="Zhao S."/>
            <person name="Lieberman T.D."/>
            <person name="Swanson P.K."/>
            <person name="Smith M."/>
            <person name="Roesemann S."/>
            <person name="Alexander J.E."/>
            <person name="Rich S.A."/>
            <person name="Livny J."/>
            <person name="Vlamakis H."/>
            <person name="Clish C."/>
            <person name="Bullock K."/>
            <person name="Deik A."/>
            <person name="Scott J."/>
            <person name="Pierce K.A."/>
            <person name="Xavier R.J."/>
            <person name="Alm E.J."/>
        </authorList>
    </citation>
    <scope>NUCLEOTIDE SEQUENCE [LARGE SCALE GENOMIC DNA]</scope>
    <source>
        <strain evidence="9 10">BIOML-A2</strain>
    </source>
</reference>
<dbReference type="RefSeq" id="WP_044943745.1">
    <property type="nucleotide sequence ID" value="NZ_BAABXT010000001.1"/>
</dbReference>
<dbReference type="Gene3D" id="1.10.3720.10">
    <property type="entry name" value="MetI-like"/>
    <property type="match status" value="1"/>
</dbReference>
<dbReference type="InterPro" id="IPR035906">
    <property type="entry name" value="MetI-like_sf"/>
</dbReference>
<gene>
    <name evidence="9" type="ORF">GKE97_17490</name>
</gene>
<dbReference type="GO" id="GO:0055085">
    <property type="term" value="P:transmembrane transport"/>
    <property type="evidence" value="ECO:0007669"/>
    <property type="project" value="InterPro"/>
</dbReference>
<feature type="transmembrane region" description="Helical" evidence="7">
    <location>
        <begin position="149"/>
        <end position="175"/>
    </location>
</feature>
<accession>A0A6I2R3P7</accession>
<comment type="subcellular location">
    <subcellularLocation>
        <location evidence="1 7">Cell membrane</location>
        <topology evidence="1 7">Multi-pass membrane protein</topology>
    </subcellularLocation>
</comment>
<dbReference type="GO" id="GO:0005886">
    <property type="term" value="C:plasma membrane"/>
    <property type="evidence" value="ECO:0007669"/>
    <property type="project" value="UniProtKB-SubCell"/>
</dbReference>